<evidence type="ECO:0000256" key="1">
    <source>
        <dbReference type="SAM" id="SignalP"/>
    </source>
</evidence>
<comment type="caution">
    <text evidence="2">The sequence shown here is derived from an EMBL/GenBank/DDBJ whole genome shotgun (WGS) entry which is preliminary data.</text>
</comment>
<accession>B4DBB0</accession>
<dbReference type="SUPFAM" id="SSF51004">
    <property type="entry name" value="C-terminal (heme d1) domain of cytochrome cd1-nitrite reductase"/>
    <property type="match status" value="1"/>
</dbReference>
<dbReference type="PANTHER" id="PTHR47197:SF3">
    <property type="entry name" value="DIHYDRO-HEME D1 DEHYDROGENASE"/>
    <property type="match status" value="1"/>
</dbReference>
<dbReference type="Gene3D" id="2.130.10.10">
    <property type="entry name" value="YVTN repeat-like/Quinoprotein amine dehydrogenase"/>
    <property type="match status" value="2"/>
</dbReference>
<dbReference type="Proteomes" id="UP000005824">
    <property type="component" value="Unassembled WGS sequence"/>
</dbReference>
<sequence>MKSPAALSSIGFCLLLLGLGGLSAQAADLLVPGEPVTLSGAHGKFDFLTVDSARHRLLAAHPGNASLDVIDLDKHQLIKSVATGVAQSSTVDEKANRYYVSVSKPPQMVVLDAGKLEEVGKIPLGGPADISAFNGETGQNYVCHDDAKELWVVDPQKQKVTGTVTLPGDAPEDLGFDPKFQRLFQALKTSSVIAVIDVAENKVVASWPTAPAQAPHGMTMVPKEDAFLVAGGNGKLVMMSQKDGHVLASTDIPSRVDQIAYDAELHRVYCASGTGKIGVIEVGNGTLKTLGEVPSSEGCHSIAVDPNTHTVWVAYAKGDASYVRPFSAVK</sequence>
<dbReference type="Pfam" id="PF02239">
    <property type="entry name" value="Cytochrom_D1"/>
    <property type="match status" value="1"/>
</dbReference>
<reference evidence="2 3" key="1">
    <citation type="journal article" date="2011" name="J. Bacteriol.">
        <title>Genome sequence of Chthoniobacter flavus Ellin428, an aerobic heterotrophic soil bacterium.</title>
        <authorList>
            <person name="Kant R."/>
            <person name="van Passel M.W."/>
            <person name="Palva A."/>
            <person name="Lucas S."/>
            <person name="Lapidus A."/>
            <person name="Glavina Del Rio T."/>
            <person name="Dalin E."/>
            <person name="Tice H."/>
            <person name="Bruce D."/>
            <person name="Goodwin L."/>
            <person name="Pitluck S."/>
            <person name="Larimer F.W."/>
            <person name="Land M.L."/>
            <person name="Hauser L."/>
            <person name="Sangwan P."/>
            <person name="de Vos W.M."/>
            <person name="Janssen P.H."/>
            <person name="Smidt H."/>
        </authorList>
    </citation>
    <scope>NUCLEOTIDE SEQUENCE [LARGE SCALE GENOMIC DNA]</scope>
    <source>
        <strain evidence="2 3">Ellin428</strain>
    </source>
</reference>
<feature type="signal peptide" evidence="1">
    <location>
        <begin position="1"/>
        <end position="26"/>
    </location>
</feature>
<dbReference type="InterPro" id="IPR051200">
    <property type="entry name" value="Host-pathogen_enzymatic-act"/>
</dbReference>
<feature type="chain" id="PRO_5002800674" description="40-residue YVTN family beta-propeller repeat protein" evidence="1">
    <location>
        <begin position="27"/>
        <end position="330"/>
    </location>
</feature>
<gene>
    <name evidence="2" type="ORF">CfE428DRAFT_6201</name>
</gene>
<evidence type="ECO:0000313" key="2">
    <source>
        <dbReference type="EMBL" id="EDY16298.1"/>
    </source>
</evidence>
<dbReference type="InterPro" id="IPR011048">
    <property type="entry name" value="Haem_d1_sf"/>
</dbReference>
<dbReference type="InterPro" id="IPR015943">
    <property type="entry name" value="WD40/YVTN_repeat-like_dom_sf"/>
</dbReference>
<dbReference type="STRING" id="497964.CfE428DRAFT_6201"/>
<evidence type="ECO:0000313" key="3">
    <source>
        <dbReference type="Proteomes" id="UP000005824"/>
    </source>
</evidence>
<protein>
    <recommendedName>
        <fullName evidence="4">40-residue YVTN family beta-propeller repeat protein</fullName>
    </recommendedName>
</protein>
<dbReference type="RefSeq" id="WP_006983519.1">
    <property type="nucleotide sequence ID" value="NZ_ABVL01000036.1"/>
</dbReference>
<proteinExistence type="predicted"/>
<dbReference type="AlphaFoldDB" id="B4DBB0"/>
<dbReference type="EMBL" id="ABVL01000036">
    <property type="protein sequence ID" value="EDY16298.1"/>
    <property type="molecule type" value="Genomic_DNA"/>
</dbReference>
<dbReference type="InParanoid" id="B4DBB0"/>
<evidence type="ECO:0008006" key="4">
    <source>
        <dbReference type="Google" id="ProtNLM"/>
    </source>
</evidence>
<dbReference type="PANTHER" id="PTHR47197">
    <property type="entry name" value="PROTEIN NIRF"/>
    <property type="match status" value="1"/>
</dbReference>
<name>B4DBB0_9BACT</name>
<dbReference type="eggNOG" id="COG3391">
    <property type="taxonomic scope" value="Bacteria"/>
</dbReference>
<keyword evidence="1" id="KW-0732">Signal</keyword>
<keyword evidence="3" id="KW-1185">Reference proteome</keyword>
<organism evidence="2 3">
    <name type="scientific">Chthoniobacter flavus Ellin428</name>
    <dbReference type="NCBI Taxonomy" id="497964"/>
    <lineage>
        <taxon>Bacteria</taxon>
        <taxon>Pseudomonadati</taxon>
        <taxon>Verrucomicrobiota</taxon>
        <taxon>Spartobacteria</taxon>
        <taxon>Chthoniobacterales</taxon>
        <taxon>Chthoniobacteraceae</taxon>
        <taxon>Chthoniobacter</taxon>
    </lineage>
</organism>